<sequence>MLLVGVQMRLDESRTDCLVIIDKHHDIGVQSGECTVASHRDTRSGLQHVANPRLALLQSTDTLRRTVGGAVVDDEQAEVWV</sequence>
<evidence type="ECO:0000313" key="1">
    <source>
        <dbReference type="EMBL" id="CAB4822510.1"/>
    </source>
</evidence>
<gene>
    <name evidence="1" type="ORF">UFOPK3001_02270</name>
</gene>
<name>A0A6J6ZLH2_9ZZZZ</name>
<accession>A0A6J6ZLH2</accession>
<organism evidence="1">
    <name type="scientific">freshwater metagenome</name>
    <dbReference type="NCBI Taxonomy" id="449393"/>
    <lineage>
        <taxon>unclassified sequences</taxon>
        <taxon>metagenomes</taxon>
        <taxon>ecological metagenomes</taxon>
    </lineage>
</organism>
<protein>
    <submittedName>
        <fullName evidence="1">Unannotated protein</fullName>
    </submittedName>
</protein>
<reference evidence="1" key="1">
    <citation type="submission" date="2020-05" db="EMBL/GenBank/DDBJ databases">
        <authorList>
            <person name="Chiriac C."/>
            <person name="Salcher M."/>
            <person name="Ghai R."/>
            <person name="Kavagutti S V."/>
        </authorList>
    </citation>
    <scope>NUCLEOTIDE SEQUENCE</scope>
</reference>
<dbReference type="AlphaFoldDB" id="A0A6J6ZLH2"/>
<proteinExistence type="predicted"/>
<dbReference type="EMBL" id="CAFAAJ010000204">
    <property type="protein sequence ID" value="CAB4822510.1"/>
    <property type="molecule type" value="Genomic_DNA"/>
</dbReference>